<dbReference type="SUPFAM" id="SSF51735">
    <property type="entry name" value="NAD(P)-binding Rossmann-fold domains"/>
    <property type="match status" value="1"/>
</dbReference>
<comment type="similarity">
    <text evidence="1">Belongs to the 3-beta-HSD family.</text>
</comment>
<feature type="domain" description="NAD-dependent epimerase/dehydratase" evidence="3">
    <location>
        <begin position="204"/>
        <end position="296"/>
    </location>
</feature>
<keyword evidence="1" id="KW-0812">Transmembrane</keyword>
<dbReference type="AlphaFoldDB" id="A0AAX6GM47"/>
<dbReference type="PANTHER" id="PTHR48079">
    <property type="entry name" value="PROTEIN YEEZ"/>
    <property type="match status" value="1"/>
</dbReference>
<keyword evidence="1" id="KW-1133">Transmembrane helix</keyword>
<evidence type="ECO:0000313" key="4">
    <source>
        <dbReference type="EMBL" id="KAJ6829377.1"/>
    </source>
</evidence>
<accession>A0AAX6GM47</accession>
<dbReference type="GO" id="GO:0016616">
    <property type="term" value="F:oxidoreductase activity, acting on the CH-OH group of donors, NAD or NADP as acceptor"/>
    <property type="evidence" value="ECO:0007669"/>
    <property type="project" value="InterPro"/>
</dbReference>
<reference evidence="4" key="1">
    <citation type="journal article" date="2023" name="GigaByte">
        <title>Genome assembly of the bearded iris, Iris pallida Lam.</title>
        <authorList>
            <person name="Bruccoleri R.E."/>
            <person name="Oakeley E.J."/>
            <person name="Faust A.M.E."/>
            <person name="Altorfer M."/>
            <person name="Dessus-Babus S."/>
            <person name="Burckhardt D."/>
            <person name="Oertli M."/>
            <person name="Naumann U."/>
            <person name="Petersen F."/>
            <person name="Wong J."/>
        </authorList>
    </citation>
    <scope>NUCLEOTIDE SEQUENCE</scope>
    <source>
        <strain evidence="4">GSM-AAB239-AS_SAM_17_03QT</strain>
    </source>
</reference>
<gene>
    <name evidence="4" type="ORF">M6B38_358120</name>
</gene>
<evidence type="ECO:0000259" key="2">
    <source>
        <dbReference type="Pfam" id="PF01073"/>
    </source>
</evidence>
<dbReference type="Pfam" id="PF01073">
    <property type="entry name" value="3Beta_HSD"/>
    <property type="match status" value="1"/>
</dbReference>
<evidence type="ECO:0000259" key="3">
    <source>
        <dbReference type="Pfam" id="PF01370"/>
    </source>
</evidence>
<dbReference type="InterPro" id="IPR051783">
    <property type="entry name" value="NAD(P)-dependent_oxidoreduct"/>
</dbReference>
<dbReference type="GO" id="GO:0006694">
    <property type="term" value="P:steroid biosynthetic process"/>
    <property type="evidence" value="ECO:0007669"/>
    <property type="project" value="InterPro"/>
</dbReference>
<comment type="caution">
    <text evidence="4">The sequence shown here is derived from an EMBL/GenBank/DDBJ whole genome shotgun (WGS) entry which is preliminary data.</text>
</comment>
<dbReference type="Proteomes" id="UP001140949">
    <property type="component" value="Unassembled WGS sequence"/>
</dbReference>
<proteinExistence type="inferred from homology"/>
<dbReference type="InterPro" id="IPR002225">
    <property type="entry name" value="3Beta_OHSteriod_DH/Estase"/>
</dbReference>
<dbReference type="CDD" id="cd05228">
    <property type="entry name" value="AR_FR_like_1_SDR_e"/>
    <property type="match status" value="1"/>
</dbReference>
<evidence type="ECO:0000256" key="1">
    <source>
        <dbReference type="RuleBase" id="RU004475"/>
    </source>
</evidence>
<keyword evidence="1" id="KW-0472">Membrane</keyword>
<dbReference type="InterPro" id="IPR001509">
    <property type="entry name" value="Epimerase_deHydtase"/>
</dbReference>
<dbReference type="GO" id="GO:0004029">
    <property type="term" value="F:aldehyde dehydrogenase (NAD+) activity"/>
    <property type="evidence" value="ECO:0007669"/>
    <property type="project" value="TreeGrafter"/>
</dbReference>
<dbReference type="Pfam" id="PF01370">
    <property type="entry name" value="Epimerase"/>
    <property type="match status" value="1"/>
</dbReference>
<name>A0AAX6GM47_IRIPA</name>
<evidence type="ECO:0000313" key="5">
    <source>
        <dbReference type="Proteomes" id="UP001140949"/>
    </source>
</evidence>
<dbReference type="InterPro" id="IPR036291">
    <property type="entry name" value="NAD(P)-bd_dom_sf"/>
</dbReference>
<dbReference type="Gene3D" id="3.40.50.720">
    <property type="entry name" value="NAD(P)-binding Rossmann-like Domain"/>
    <property type="match status" value="2"/>
</dbReference>
<dbReference type="PANTHER" id="PTHR48079:SF6">
    <property type="entry name" value="NAD(P)-BINDING DOMAIN-CONTAINING PROTEIN-RELATED"/>
    <property type="match status" value="1"/>
</dbReference>
<keyword evidence="5" id="KW-1185">Reference proteome</keyword>
<dbReference type="GO" id="GO:0005737">
    <property type="term" value="C:cytoplasm"/>
    <property type="evidence" value="ECO:0007669"/>
    <property type="project" value="TreeGrafter"/>
</dbReference>
<feature type="domain" description="3-beta hydroxysteroid dehydrogenase/isomerase" evidence="2">
    <location>
        <begin position="9"/>
        <end position="140"/>
    </location>
</feature>
<dbReference type="EMBL" id="JANAVB010018744">
    <property type="protein sequence ID" value="KAJ6829377.1"/>
    <property type="molecule type" value="Genomic_DNA"/>
</dbReference>
<protein>
    <submittedName>
        <fullName evidence="4">Uncharacterized protein</fullName>
    </submittedName>
</protein>
<keyword evidence="1" id="KW-0560">Oxidoreductase</keyword>
<feature type="transmembrane region" description="Helical" evidence="1">
    <location>
        <begin position="162"/>
        <end position="183"/>
    </location>
</feature>
<reference evidence="4" key="2">
    <citation type="submission" date="2023-04" db="EMBL/GenBank/DDBJ databases">
        <authorList>
            <person name="Bruccoleri R.E."/>
            <person name="Oakeley E.J."/>
            <person name="Faust A.-M."/>
            <person name="Dessus-Babus S."/>
            <person name="Altorfer M."/>
            <person name="Burckhardt D."/>
            <person name="Oertli M."/>
            <person name="Naumann U."/>
            <person name="Petersen F."/>
            <person name="Wong J."/>
        </authorList>
    </citation>
    <scope>NUCLEOTIDE SEQUENCE</scope>
    <source>
        <strain evidence="4">GSM-AAB239-AS_SAM_17_03QT</strain>
        <tissue evidence="4">Leaf</tissue>
    </source>
</reference>
<organism evidence="4 5">
    <name type="scientific">Iris pallida</name>
    <name type="common">Sweet iris</name>
    <dbReference type="NCBI Taxonomy" id="29817"/>
    <lineage>
        <taxon>Eukaryota</taxon>
        <taxon>Viridiplantae</taxon>
        <taxon>Streptophyta</taxon>
        <taxon>Embryophyta</taxon>
        <taxon>Tracheophyta</taxon>
        <taxon>Spermatophyta</taxon>
        <taxon>Magnoliopsida</taxon>
        <taxon>Liliopsida</taxon>
        <taxon>Asparagales</taxon>
        <taxon>Iridaceae</taxon>
        <taxon>Iridoideae</taxon>
        <taxon>Irideae</taxon>
        <taxon>Iris</taxon>
    </lineage>
</organism>
<sequence length="399" mass="43856">MMKEKKVVLVTGASGYLGGSLCRALLADGHSVRAFVRRSSDLGSLPLSSTSSSFELAYGDVTDLPSLLAASSGCDVVFHTAAVVEPWLPDPSRFLSVNVGGLKNVLEACKKTKSVEKIIYTSSFFALGSTDGYVADEEQGIYSAINHFQAKILFCNPFWNKLGHSCCFFINFLLTLGIISAFVSSRASVVYSSLLQVHQGKFFCTEYEKSKAIADAVALHAASEGLPIILLYPGVIYGPGKMTAGNAVARILIERFNGRLPGYIGDGKDKVSLCHVEDVVKGHVAALHKGRMGERYLLTGENVSFVDVFNDAALITKTRRPWFHIPLWLIEIYGWISVFFARITGTVPTISYPTVWVLKHQWAYSCRKAREELGYSPRSMNEGLEEILPWLKSLGLIKY</sequence>